<feature type="compositionally biased region" description="Polar residues" evidence="12">
    <location>
        <begin position="103"/>
        <end position="114"/>
    </location>
</feature>
<keyword evidence="4" id="KW-0217">Developmental protein</keyword>
<dbReference type="GO" id="GO:0045467">
    <property type="term" value="P:R7 cell development"/>
    <property type="evidence" value="ECO:0007669"/>
    <property type="project" value="UniProtKB-ARBA"/>
</dbReference>
<feature type="region of interest" description="Disordered" evidence="12">
    <location>
        <begin position="255"/>
        <end position="321"/>
    </location>
</feature>
<dbReference type="EMBL" id="OV121141">
    <property type="protein sequence ID" value="CAH0548583.1"/>
    <property type="molecule type" value="Genomic_DNA"/>
</dbReference>
<feature type="compositionally biased region" description="Basic and acidic residues" evidence="12">
    <location>
        <begin position="541"/>
        <end position="555"/>
    </location>
</feature>
<evidence type="ECO:0000256" key="10">
    <source>
        <dbReference type="ARBA" id="ARBA00025466"/>
    </source>
</evidence>
<dbReference type="GO" id="GO:0007464">
    <property type="term" value="P:R3/R4 cell fate commitment"/>
    <property type="evidence" value="ECO:0007669"/>
    <property type="project" value="UniProtKB-ARBA"/>
</dbReference>
<dbReference type="InterPro" id="IPR028002">
    <property type="entry name" value="Myb_DNA-bind_5"/>
</dbReference>
<sequence>MADFKQKRKQNFTAEEVETLVGGVKKHYRILYGQFSKKAINKGARHRAWLDVLQKVNKVSIEKRTLQEIKNKWKKCMYMLRDQDSDPIDAMPLEQRLKVPGENQDSMLSSQPLSPTKLKVTRQKNPQTAQKSPTPPPVNEEVCLRWNSHHVNMQNTFPTLLLREQYVDVTIVAEGRTLKCHRMILSSCSPYFEEVLAGISPMQHPVLFMKDIPFWILKCLLDFMYAGEVHIFQNKLQDLLNVAEILKIKGLAGTNSNEGSKVDTKESIKTYEEPEKDRKKEEKKQSEIKKEDKKVQNKTPQMETRTHYRTRRNSCHNEDILDPLDLLEPVYEEPAKEERPTPNRTREKYQNIPVRKKLKKRKYTEIRVESPPPVFQTRKGTRSRPNVKVPKYYDGLEEEDLNKNDASVIERQPHINVEDPFLGIVDIKTEPMDFDNDVIEIQDNNVGFSENEEEEAIIGNYDSPILNIAKKIARSQNEDPLSCVEESENEIGLTITNVQSINENSIEETIKKTTENVEDSTKTTTEETTKITTEETTENPEEVKKANSKETKVDSLEDPVENVDTLGNTSKDVGQNNATTEEKTVAERPQSPEKEETAKIDDKNDHSNVEKMDENEDNVGDKKEIDKNKDKDKIENIAEKVTPQSSIDDIQLDFTENIEMTENLTEDFDQNLADLTNDALDRHFNTEDASEKMAMDLEQPTNAATETTEVATTFEERTNFTL</sequence>
<keyword evidence="7" id="KW-0805">Transcription regulation</keyword>
<dbReference type="SMART" id="SM00225">
    <property type="entry name" value="BTB"/>
    <property type="match status" value="1"/>
</dbReference>
<comment type="function">
    <text evidence="11">Putative transcription factor required for axon growth and guidance in the central and peripheral nervous systems. Repels CNS axons away from the midline by promoting the expression of the midline repellent sli and its receptor robo.</text>
</comment>
<keyword evidence="8" id="KW-0804">Transcription</keyword>
<dbReference type="SUPFAM" id="SSF54695">
    <property type="entry name" value="POZ domain"/>
    <property type="match status" value="1"/>
</dbReference>
<dbReference type="Proteomes" id="UP001154078">
    <property type="component" value="Chromosome 10"/>
</dbReference>
<evidence type="ECO:0000256" key="5">
    <source>
        <dbReference type="ARBA" id="ARBA00022782"/>
    </source>
</evidence>
<feature type="compositionally biased region" description="Basic and acidic residues" evidence="12">
    <location>
        <begin position="260"/>
        <end position="295"/>
    </location>
</feature>
<evidence type="ECO:0000256" key="11">
    <source>
        <dbReference type="ARBA" id="ARBA00037382"/>
    </source>
</evidence>
<protein>
    <recommendedName>
        <fullName evidence="3">Regulatory protein zeste</fullName>
    </recommendedName>
</protein>
<gene>
    <name evidence="14" type="ORF">MELIAE_LOCUS2039</name>
</gene>
<evidence type="ECO:0000313" key="15">
    <source>
        <dbReference type="Proteomes" id="UP001154078"/>
    </source>
</evidence>
<keyword evidence="5" id="KW-0221">Differentiation</keyword>
<dbReference type="GO" id="GO:0035167">
    <property type="term" value="P:larval lymph gland hemopoiesis"/>
    <property type="evidence" value="ECO:0007669"/>
    <property type="project" value="UniProtKB-ARBA"/>
</dbReference>
<comment type="subunit">
    <text evidence="2">Self-associates forming complexes of several hundred monomers.</text>
</comment>
<feature type="compositionally biased region" description="Basic and acidic residues" evidence="12">
    <location>
        <begin position="580"/>
        <end position="612"/>
    </location>
</feature>
<evidence type="ECO:0000259" key="13">
    <source>
        <dbReference type="PROSITE" id="PS50097"/>
    </source>
</evidence>
<feature type="compositionally biased region" description="Polar residues" evidence="12">
    <location>
        <begin position="565"/>
        <end position="579"/>
    </location>
</feature>
<dbReference type="PANTHER" id="PTHR23110">
    <property type="entry name" value="BTB DOMAIN TRANSCRIPTION FACTOR"/>
    <property type="match status" value="1"/>
</dbReference>
<feature type="compositionally biased region" description="Polar residues" evidence="12">
    <location>
        <begin position="123"/>
        <end position="132"/>
    </location>
</feature>
<feature type="domain" description="BTB" evidence="13">
    <location>
        <begin position="167"/>
        <end position="233"/>
    </location>
</feature>
<dbReference type="InterPro" id="IPR000210">
    <property type="entry name" value="BTB/POZ_dom"/>
</dbReference>
<dbReference type="PROSITE" id="PS50097">
    <property type="entry name" value="BTB"/>
    <property type="match status" value="1"/>
</dbReference>
<proteinExistence type="predicted"/>
<evidence type="ECO:0000313" key="14">
    <source>
        <dbReference type="EMBL" id="CAH0548583.1"/>
    </source>
</evidence>
<evidence type="ECO:0000256" key="9">
    <source>
        <dbReference type="ARBA" id="ARBA00023242"/>
    </source>
</evidence>
<evidence type="ECO:0000256" key="8">
    <source>
        <dbReference type="ARBA" id="ARBA00023163"/>
    </source>
</evidence>
<feature type="compositionally biased region" description="Basic and acidic residues" evidence="12">
    <location>
        <begin position="619"/>
        <end position="634"/>
    </location>
</feature>
<feature type="region of interest" description="Disordered" evidence="12">
    <location>
        <begin position="512"/>
        <end position="634"/>
    </location>
</feature>
<dbReference type="InterPro" id="IPR011333">
    <property type="entry name" value="SKP1/BTB/POZ_sf"/>
</dbReference>
<comment type="subcellular location">
    <subcellularLocation>
        <location evidence="1">Nucleus</location>
    </subcellularLocation>
</comment>
<dbReference type="Pfam" id="PF00651">
    <property type="entry name" value="BTB"/>
    <property type="match status" value="1"/>
</dbReference>
<accession>A0A9P0AUL4</accession>
<feature type="compositionally biased region" description="Basic and acidic residues" evidence="12">
    <location>
        <begin position="512"/>
        <end position="533"/>
    </location>
</feature>
<dbReference type="OrthoDB" id="3066195at2759"/>
<dbReference type="GO" id="GO:0007526">
    <property type="term" value="P:larval somatic muscle development"/>
    <property type="evidence" value="ECO:0007669"/>
    <property type="project" value="UniProtKB-ARBA"/>
</dbReference>
<evidence type="ECO:0000256" key="2">
    <source>
        <dbReference type="ARBA" id="ARBA00011764"/>
    </source>
</evidence>
<dbReference type="InterPro" id="IPR051095">
    <property type="entry name" value="Dros_DevTransReg"/>
</dbReference>
<evidence type="ECO:0000256" key="3">
    <source>
        <dbReference type="ARBA" id="ARBA00016807"/>
    </source>
</evidence>
<dbReference type="GO" id="GO:0048813">
    <property type="term" value="P:dendrite morphogenesis"/>
    <property type="evidence" value="ECO:0007669"/>
    <property type="project" value="UniProtKB-ARBA"/>
</dbReference>
<dbReference type="AlphaFoldDB" id="A0A9P0AUL4"/>
<dbReference type="Gene3D" id="3.30.710.10">
    <property type="entry name" value="Potassium Channel Kv1.1, Chain A"/>
    <property type="match status" value="1"/>
</dbReference>
<keyword evidence="6" id="KW-0524">Neurogenesis</keyword>
<evidence type="ECO:0000256" key="1">
    <source>
        <dbReference type="ARBA" id="ARBA00004123"/>
    </source>
</evidence>
<dbReference type="GO" id="GO:0008406">
    <property type="term" value="P:gonad development"/>
    <property type="evidence" value="ECO:0007669"/>
    <property type="project" value="UniProtKB-ARBA"/>
</dbReference>
<evidence type="ECO:0000256" key="4">
    <source>
        <dbReference type="ARBA" id="ARBA00022473"/>
    </source>
</evidence>
<reference evidence="14" key="1">
    <citation type="submission" date="2021-12" db="EMBL/GenBank/DDBJ databases">
        <authorList>
            <person name="King R."/>
        </authorList>
    </citation>
    <scope>NUCLEOTIDE SEQUENCE</scope>
</reference>
<dbReference type="GO" id="GO:0016199">
    <property type="term" value="P:axon midline choice point recognition"/>
    <property type="evidence" value="ECO:0007669"/>
    <property type="project" value="UniProtKB-ARBA"/>
</dbReference>
<feature type="region of interest" description="Disordered" evidence="12">
    <location>
        <begin position="100"/>
        <end position="139"/>
    </location>
</feature>
<dbReference type="Pfam" id="PF13873">
    <property type="entry name" value="Myb_DNA-bind_5"/>
    <property type="match status" value="1"/>
</dbReference>
<dbReference type="GO" id="GO:0005634">
    <property type="term" value="C:nucleus"/>
    <property type="evidence" value="ECO:0007669"/>
    <property type="project" value="UniProtKB-SubCell"/>
</dbReference>
<dbReference type="CDD" id="cd18315">
    <property type="entry name" value="BTB_POZ_BAB-like"/>
    <property type="match status" value="1"/>
</dbReference>
<name>A0A9P0AUL4_BRAAE</name>
<evidence type="ECO:0000256" key="7">
    <source>
        <dbReference type="ARBA" id="ARBA00023015"/>
    </source>
</evidence>
<evidence type="ECO:0000256" key="12">
    <source>
        <dbReference type="SAM" id="MobiDB-lite"/>
    </source>
</evidence>
<keyword evidence="15" id="KW-1185">Reference proteome</keyword>
<comment type="function">
    <text evidence="10">Involved in transvection phenomena (= synapsis-dependent gene expression), where the synaptic pairing of chromosomes carrying genes with which zeste interacts influences the expression of these genes. Zeste binds to DNA and stimulates transcription from a nearby promoter.</text>
</comment>
<dbReference type="PANTHER" id="PTHR23110:SF111">
    <property type="entry name" value="LONGITUDINALS LACKING PROTEIN, ISOFORMS F_I_K_T"/>
    <property type="match status" value="1"/>
</dbReference>
<evidence type="ECO:0000256" key="6">
    <source>
        <dbReference type="ARBA" id="ARBA00022902"/>
    </source>
</evidence>
<dbReference type="GO" id="GO:0006357">
    <property type="term" value="P:regulation of transcription by RNA polymerase II"/>
    <property type="evidence" value="ECO:0007669"/>
    <property type="project" value="TreeGrafter"/>
</dbReference>
<organism evidence="14 15">
    <name type="scientific">Brassicogethes aeneus</name>
    <name type="common">Rape pollen beetle</name>
    <name type="synonym">Meligethes aeneus</name>
    <dbReference type="NCBI Taxonomy" id="1431903"/>
    <lineage>
        <taxon>Eukaryota</taxon>
        <taxon>Metazoa</taxon>
        <taxon>Ecdysozoa</taxon>
        <taxon>Arthropoda</taxon>
        <taxon>Hexapoda</taxon>
        <taxon>Insecta</taxon>
        <taxon>Pterygota</taxon>
        <taxon>Neoptera</taxon>
        <taxon>Endopterygota</taxon>
        <taxon>Coleoptera</taxon>
        <taxon>Polyphaga</taxon>
        <taxon>Cucujiformia</taxon>
        <taxon>Nitidulidae</taxon>
        <taxon>Meligethinae</taxon>
        <taxon>Brassicogethes</taxon>
    </lineage>
</organism>
<dbReference type="GO" id="GO:0045476">
    <property type="term" value="P:nurse cell apoptotic process"/>
    <property type="evidence" value="ECO:0007669"/>
    <property type="project" value="UniProtKB-ARBA"/>
</dbReference>
<keyword evidence="9" id="KW-0539">Nucleus</keyword>